<organism evidence="2">
    <name type="scientific">Sipha flava</name>
    <name type="common">yellow sugarcane aphid</name>
    <dbReference type="NCBI Taxonomy" id="143950"/>
    <lineage>
        <taxon>Eukaryota</taxon>
        <taxon>Metazoa</taxon>
        <taxon>Ecdysozoa</taxon>
        <taxon>Arthropoda</taxon>
        <taxon>Hexapoda</taxon>
        <taxon>Insecta</taxon>
        <taxon>Pterygota</taxon>
        <taxon>Neoptera</taxon>
        <taxon>Paraneoptera</taxon>
        <taxon>Hemiptera</taxon>
        <taxon>Sternorrhyncha</taxon>
        <taxon>Aphidomorpha</taxon>
        <taxon>Aphidoidea</taxon>
        <taxon>Aphididae</taxon>
        <taxon>Sipha</taxon>
    </lineage>
</organism>
<feature type="transmembrane region" description="Helical" evidence="1">
    <location>
        <begin position="20"/>
        <end position="42"/>
    </location>
</feature>
<dbReference type="EMBL" id="GGMS01009856">
    <property type="protein sequence ID" value="MBY79059.1"/>
    <property type="molecule type" value="Transcribed_RNA"/>
</dbReference>
<protein>
    <submittedName>
        <fullName evidence="2">Uncharacterized protein</fullName>
    </submittedName>
</protein>
<evidence type="ECO:0000313" key="2">
    <source>
        <dbReference type="EMBL" id="MBY79059.1"/>
    </source>
</evidence>
<evidence type="ECO:0000256" key="1">
    <source>
        <dbReference type="SAM" id="Phobius"/>
    </source>
</evidence>
<accession>A0A2S2QMQ9</accession>
<keyword evidence="1" id="KW-1133">Transmembrane helix</keyword>
<reference evidence="2" key="1">
    <citation type="submission" date="2018-04" db="EMBL/GenBank/DDBJ databases">
        <title>Transcriptome assembly of Sipha flava.</title>
        <authorList>
            <person name="Scully E.D."/>
            <person name="Geib S.M."/>
            <person name="Palmer N.A."/>
            <person name="Koch K."/>
            <person name="Bradshaw J."/>
            <person name="Heng-Moss T."/>
            <person name="Sarath G."/>
        </authorList>
    </citation>
    <scope>NUCLEOTIDE SEQUENCE</scope>
</reference>
<proteinExistence type="predicted"/>
<keyword evidence="1" id="KW-0472">Membrane</keyword>
<name>A0A2S2QMQ9_9HEMI</name>
<sequence>MLQYVQLYNVVIYNVVTLDSIAIWDMITKTCYLLSTLFVILFNSSRNHFSKTSNHDFSFNMLIKRRGNNLDDIILILFFNELLSNLFSTFELEKEKSIVTEV</sequence>
<keyword evidence="1" id="KW-0812">Transmembrane</keyword>
<dbReference type="AlphaFoldDB" id="A0A2S2QMQ9"/>
<gene>
    <name evidence="2" type="ORF">g.755</name>
</gene>